<keyword evidence="9 11" id="KW-0739">Sodium transport</keyword>
<evidence type="ECO:0000256" key="11">
    <source>
        <dbReference type="RuleBase" id="RU000679"/>
    </source>
</evidence>
<protein>
    <submittedName>
        <fullName evidence="13">Uncharacterized protein</fullName>
    </submittedName>
</protein>
<evidence type="ECO:0000256" key="9">
    <source>
        <dbReference type="ARBA" id="ARBA00023201"/>
    </source>
</evidence>
<comment type="subcellular location">
    <subcellularLocation>
        <location evidence="1">Membrane</location>
        <topology evidence="1">Multi-pass membrane protein</topology>
    </subcellularLocation>
</comment>
<gene>
    <name evidence="13" type="ORF">NEMVEDRAFT_v1g139152</name>
</gene>
<name>A7SZH6_NEMVE</name>
<keyword evidence="7 11" id="KW-0406">Ion transport</keyword>
<dbReference type="PRINTS" id="PR01078">
    <property type="entry name" value="AMINACHANNEL"/>
</dbReference>
<dbReference type="Proteomes" id="UP000001593">
    <property type="component" value="Unassembled WGS sequence"/>
</dbReference>
<keyword evidence="2 11" id="KW-0813">Transport</keyword>
<dbReference type="PANTHER" id="PTHR11690">
    <property type="entry name" value="AMILORIDE-SENSITIVE SODIUM CHANNEL-RELATED"/>
    <property type="match status" value="1"/>
</dbReference>
<dbReference type="InParanoid" id="A7SZH6"/>
<evidence type="ECO:0000256" key="5">
    <source>
        <dbReference type="ARBA" id="ARBA00022989"/>
    </source>
</evidence>
<dbReference type="eggNOG" id="KOG4294">
    <property type="taxonomic scope" value="Eukaryota"/>
</dbReference>
<evidence type="ECO:0000313" key="14">
    <source>
        <dbReference type="Proteomes" id="UP000001593"/>
    </source>
</evidence>
<evidence type="ECO:0000256" key="3">
    <source>
        <dbReference type="ARBA" id="ARBA00022461"/>
    </source>
</evidence>
<dbReference type="GO" id="GO:0005886">
    <property type="term" value="C:plasma membrane"/>
    <property type="evidence" value="ECO:0000318"/>
    <property type="project" value="GO_Central"/>
</dbReference>
<evidence type="ECO:0000256" key="8">
    <source>
        <dbReference type="ARBA" id="ARBA00023136"/>
    </source>
</evidence>
<evidence type="ECO:0000313" key="13">
    <source>
        <dbReference type="EMBL" id="EDO30894.1"/>
    </source>
</evidence>
<evidence type="ECO:0000256" key="2">
    <source>
        <dbReference type="ARBA" id="ARBA00022448"/>
    </source>
</evidence>
<dbReference type="Gene3D" id="2.60.470.10">
    <property type="entry name" value="Acid-sensing ion channels like domains"/>
    <property type="match status" value="1"/>
</dbReference>
<organism evidence="13 14">
    <name type="scientific">Nematostella vectensis</name>
    <name type="common">Starlet sea anemone</name>
    <dbReference type="NCBI Taxonomy" id="45351"/>
    <lineage>
        <taxon>Eukaryota</taxon>
        <taxon>Metazoa</taxon>
        <taxon>Cnidaria</taxon>
        <taxon>Anthozoa</taxon>
        <taxon>Hexacorallia</taxon>
        <taxon>Actiniaria</taxon>
        <taxon>Edwardsiidae</taxon>
        <taxon>Nematostella</taxon>
    </lineage>
</organism>
<dbReference type="PhylomeDB" id="A7SZH6"/>
<keyword evidence="4 11" id="KW-0812">Transmembrane</keyword>
<reference evidence="13 14" key="1">
    <citation type="journal article" date="2007" name="Science">
        <title>Sea anemone genome reveals ancestral eumetazoan gene repertoire and genomic organization.</title>
        <authorList>
            <person name="Putnam N.H."/>
            <person name="Srivastava M."/>
            <person name="Hellsten U."/>
            <person name="Dirks B."/>
            <person name="Chapman J."/>
            <person name="Salamov A."/>
            <person name="Terry A."/>
            <person name="Shapiro H."/>
            <person name="Lindquist E."/>
            <person name="Kapitonov V.V."/>
            <person name="Jurka J."/>
            <person name="Genikhovich G."/>
            <person name="Grigoriev I.V."/>
            <person name="Lucas S.M."/>
            <person name="Steele R.E."/>
            <person name="Finnerty J.R."/>
            <person name="Technau U."/>
            <person name="Martindale M.Q."/>
            <person name="Rokhsar D.S."/>
        </authorList>
    </citation>
    <scope>NUCLEOTIDE SEQUENCE [LARGE SCALE GENOMIC DNA]</scope>
    <source>
        <strain evidence="14">CH2 X CH6</strain>
    </source>
</reference>
<feature type="non-terminal residue" evidence="13">
    <location>
        <position position="1"/>
    </location>
</feature>
<feature type="transmembrane region" description="Helical" evidence="12">
    <location>
        <begin position="359"/>
        <end position="384"/>
    </location>
</feature>
<evidence type="ECO:0000256" key="1">
    <source>
        <dbReference type="ARBA" id="ARBA00004141"/>
    </source>
</evidence>
<evidence type="ECO:0000256" key="12">
    <source>
        <dbReference type="SAM" id="Phobius"/>
    </source>
</evidence>
<dbReference type="Gene3D" id="1.10.287.770">
    <property type="entry name" value="YojJ-like"/>
    <property type="match status" value="1"/>
</dbReference>
<dbReference type="Pfam" id="PF00858">
    <property type="entry name" value="ASC"/>
    <property type="match status" value="1"/>
</dbReference>
<dbReference type="AlphaFoldDB" id="A7SZH6"/>
<keyword evidence="6" id="KW-0915">Sodium</keyword>
<keyword evidence="5 12" id="KW-1133">Transmembrane helix</keyword>
<evidence type="ECO:0000256" key="7">
    <source>
        <dbReference type="ARBA" id="ARBA00023065"/>
    </source>
</evidence>
<comment type="similarity">
    <text evidence="11">Belongs to the amiloride-sensitive sodium channel (TC 1.A.6) family.</text>
</comment>
<dbReference type="GO" id="GO:0035725">
    <property type="term" value="P:sodium ion transmembrane transport"/>
    <property type="evidence" value="ECO:0000318"/>
    <property type="project" value="GO_Central"/>
</dbReference>
<keyword evidence="3 11" id="KW-0894">Sodium channel</keyword>
<keyword evidence="14" id="KW-1185">Reference proteome</keyword>
<dbReference type="PANTHER" id="PTHR11690:SF300">
    <property type="entry name" value="PICKPOCKET PROTEIN 19"/>
    <property type="match status" value="1"/>
</dbReference>
<dbReference type="EMBL" id="DS469969">
    <property type="protein sequence ID" value="EDO30894.1"/>
    <property type="molecule type" value="Genomic_DNA"/>
</dbReference>
<accession>A7SZH6</accession>
<evidence type="ECO:0000256" key="6">
    <source>
        <dbReference type="ARBA" id="ARBA00023053"/>
    </source>
</evidence>
<sequence length="385" mass="43570">WLFVVLAGFAGFIYQSFLSITSFYSWPVSTVMMTEWHKEMNFPAVTICNFNPISKSRYAQNYGNLFNLSTQDSNNIINGIIFLIGPMLGKSLRSYAHSIDGILSLKWLEPCKYSGKECGKNSFSTFEHLRYGSCHTFNSDGQFGLKVDSIGPISGLQLRLNVEEKDHVSNLYGLQAGFKVLVHDPREHPMIEETGFALQPGTHTFCSVRMKYVNLKAPYRTECGENITDFNRYFNVNYTMAICSKQCLHDYGIKKCGCQPIFEITSEFMDSGSLTHCLLLGPYPREAAECFKKSCPVPCYYTKYETKLSYASAISNAIARDIPTYLLPNGSEENVASLDVYFEELSYDLIEQKPSFDRWSLIAMIGGYLGLFLGMSLLTVLEFFD</sequence>
<feature type="non-terminal residue" evidence="13">
    <location>
        <position position="385"/>
    </location>
</feature>
<dbReference type="OMA" id="IADENHY"/>
<evidence type="ECO:0000256" key="4">
    <source>
        <dbReference type="ARBA" id="ARBA00022692"/>
    </source>
</evidence>
<keyword evidence="10 11" id="KW-0407">Ion channel</keyword>
<dbReference type="HOGENOM" id="CLU_020415_3_1_1"/>
<dbReference type="GO" id="GO:0015280">
    <property type="term" value="F:ligand-gated sodium channel activity"/>
    <property type="evidence" value="ECO:0000318"/>
    <property type="project" value="GO_Central"/>
</dbReference>
<keyword evidence="8 12" id="KW-0472">Membrane</keyword>
<evidence type="ECO:0000256" key="10">
    <source>
        <dbReference type="ARBA" id="ARBA00023303"/>
    </source>
</evidence>
<dbReference type="InterPro" id="IPR001873">
    <property type="entry name" value="ENaC"/>
</dbReference>
<proteinExistence type="inferred from homology"/>